<evidence type="ECO:0000256" key="2">
    <source>
        <dbReference type="ARBA" id="ARBA00022670"/>
    </source>
</evidence>
<dbReference type="InterPro" id="IPR049980">
    <property type="entry name" value="LTA4H_cat"/>
</dbReference>
<evidence type="ECO:0000256" key="8">
    <source>
        <dbReference type="PIRSR" id="PIRSR634015-2"/>
    </source>
</evidence>
<evidence type="ECO:0000256" key="4">
    <source>
        <dbReference type="ARBA" id="ARBA00022801"/>
    </source>
</evidence>
<keyword evidence="2" id="KW-0645">Protease</keyword>
<keyword evidence="12" id="KW-1185">Reference proteome</keyword>
<dbReference type="SMART" id="SM01263">
    <property type="entry name" value="Leuk-A4-hydro_C"/>
    <property type="match status" value="1"/>
</dbReference>
<evidence type="ECO:0000256" key="1">
    <source>
        <dbReference type="ARBA" id="ARBA00010136"/>
    </source>
</evidence>
<dbReference type="EMBL" id="CAJVCH010024287">
    <property type="protein sequence ID" value="CAG7696250.1"/>
    <property type="molecule type" value="Genomic_DNA"/>
</dbReference>
<feature type="active site" description="Proton donor" evidence="7">
    <location>
        <position position="290"/>
    </location>
</feature>
<dbReference type="Pfam" id="PF01433">
    <property type="entry name" value="Peptidase_M1"/>
    <property type="match status" value="1"/>
</dbReference>
<dbReference type="Proteomes" id="UP000708208">
    <property type="component" value="Unassembled WGS sequence"/>
</dbReference>
<dbReference type="PANTHER" id="PTHR45726">
    <property type="entry name" value="LEUKOTRIENE A-4 HYDROLASE"/>
    <property type="match status" value="1"/>
</dbReference>
<feature type="binding site" evidence="9">
    <location>
        <position position="206"/>
    </location>
    <ligand>
        <name>Zn(2+)</name>
        <dbReference type="ChEBI" id="CHEBI:29105"/>
        <note>catalytic</note>
    </ligand>
</feature>
<dbReference type="PANTHER" id="PTHR45726:SF3">
    <property type="entry name" value="LEUKOTRIENE A-4 HYDROLASE"/>
    <property type="match status" value="1"/>
</dbReference>
<dbReference type="GO" id="GO:0043171">
    <property type="term" value="P:peptide catabolic process"/>
    <property type="evidence" value="ECO:0007669"/>
    <property type="project" value="TreeGrafter"/>
</dbReference>
<dbReference type="OrthoDB" id="79562at2759"/>
<feature type="binding site" evidence="9">
    <location>
        <position position="225"/>
    </location>
    <ligand>
        <name>Zn(2+)</name>
        <dbReference type="ChEBI" id="CHEBI:29105"/>
        <note>catalytic</note>
    </ligand>
</feature>
<feature type="binding site" evidence="8">
    <location>
        <begin position="173"/>
        <end position="178"/>
    </location>
    <ligand>
        <name>a peptide</name>
        <dbReference type="ChEBI" id="CHEBI:60466"/>
    </ligand>
</feature>
<keyword evidence="5 9" id="KW-0862">Zinc</keyword>
<reference evidence="11" key="1">
    <citation type="submission" date="2021-06" db="EMBL/GenBank/DDBJ databases">
        <authorList>
            <person name="Hodson N. C."/>
            <person name="Mongue J. A."/>
            <person name="Jaron S. K."/>
        </authorList>
    </citation>
    <scope>NUCLEOTIDE SEQUENCE</scope>
</reference>
<dbReference type="CDD" id="cd09599">
    <property type="entry name" value="M1_LTA4H"/>
    <property type="match status" value="1"/>
</dbReference>
<dbReference type="FunFam" id="3.30.2010.30:FF:000001">
    <property type="entry name" value="Leukotriene A(4) hydrolase"/>
    <property type="match status" value="1"/>
</dbReference>
<dbReference type="GO" id="GO:0008237">
    <property type="term" value="F:metallopeptidase activity"/>
    <property type="evidence" value="ECO:0007669"/>
    <property type="project" value="UniProtKB-KW"/>
</dbReference>
<feature type="binding site" evidence="8">
    <location>
        <begin position="41"/>
        <end position="43"/>
    </location>
    <ligand>
        <name>a peptide</name>
        <dbReference type="ChEBI" id="CHEBI:60466"/>
    </ligand>
</feature>
<keyword evidence="4" id="KW-0378">Hydrolase</keyword>
<accession>A0A8J2JTA8</accession>
<dbReference type="InterPro" id="IPR014782">
    <property type="entry name" value="Peptidase_M1_dom"/>
</dbReference>
<keyword evidence="3 9" id="KW-0479">Metal-binding</keyword>
<evidence type="ECO:0000256" key="9">
    <source>
        <dbReference type="PIRSR" id="PIRSR634015-3"/>
    </source>
</evidence>
<evidence type="ECO:0000259" key="10">
    <source>
        <dbReference type="SMART" id="SM01263"/>
    </source>
</evidence>
<feature type="binding site" evidence="8">
    <location>
        <begin position="475"/>
        <end position="477"/>
    </location>
    <ligand>
        <name>a peptide</name>
        <dbReference type="ChEBI" id="CHEBI:60466"/>
    </ligand>
</feature>
<dbReference type="GO" id="GO:0004177">
    <property type="term" value="F:aminopeptidase activity"/>
    <property type="evidence" value="ECO:0007669"/>
    <property type="project" value="TreeGrafter"/>
</dbReference>
<evidence type="ECO:0000256" key="7">
    <source>
        <dbReference type="PIRSR" id="PIRSR634015-1"/>
    </source>
</evidence>
<name>A0A8J2JTA8_9HEXA</name>
<evidence type="ECO:0000313" key="12">
    <source>
        <dbReference type="Proteomes" id="UP000708208"/>
    </source>
</evidence>
<feature type="binding site" evidence="9">
    <location>
        <position position="202"/>
    </location>
    <ligand>
        <name>Zn(2+)</name>
        <dbReference type="ChEBI" id="CHEBI:29105"/>
        <note>catalytic</note>
    </ligand>
</feature>
<organism evidence="11 12">
    <name type="scientific">Allacma fusca</name>
    <dbReference type="NCBI Taxonomy" id="39272"/>
    <lineage>
        <taxon>Eukaryota</taxon>
        <taxon>Metazoa</taxon>
        <taxon>Ecdysozoa</taxon>
        <taxon>Arthropoda</taxon>
        <taxon>Hexapoda</taxon>
        <taxon>Collembola</taxon>
        <taxon>Symphypleona</taxon>
        <taxon>Sminthuridae</taxon>
        <taxon>Allacma</taxon>
    </lineage>
</organism>
<feature type="active site" description="Proton acceptor" evidence="7">
    <location>
        <position position="203"/>
    </location>
</feature>
<proteinExistence type="inferred from homology"/>
<dbReference type="GO" id="GO:0008270">
    <property type="term" value="F:zinc ion binding"/>
    <property type="evidence" value="ECO:0007669"/>
    <property type="project" value="InterPro"/>
</dbReference>
<sequence>KLEDLKAKIIIEYETAPSAESLQWLTKEQTHGKEYPYLFSQCQAIHARSLLPCQDTPFVKTTYTAKVSAPRELTVLMSALQVGEPKPSADPLYLTHEFNQKIAIPSYLIAIVAGNIQSKELGPRSRVWSERAFLELAATDFADTEQMLATAEKICGDYVWGRYDILVLPPSFPYGGMENPCLTFVTPTLLTGDKSLADVIAHEITHSWTGNLVTNKNFEHFWLNEGFTRFIERKIVGRLGGEARRQFSSHLGWSELIDCVKALGPNNPLTQLVVDLRGVDPEDAFSRVPYEKGSNFLYFLEQKVGGAEIFERFLKIYIADFAHKSIDTEVFKTYFIDYFSRTGKHIEISDIDWDSWLLTPGMPIIKPDYDTSLLDPCIALKDRWDAWDPEKEPCPFELKKDLGNLDPNQIVEFLNQLIASEEPFTPAKAQALNSTYKLKDSVNTEILFRWIRLACKAELADELPLALDFVTKHGRMKFIQPIYRDLHKWEAAPLLRQQLKYFLSHGRSPGEMIAFGIIQRRLHADIEIQGMSIQPEINTSKFQSYLQESISLVISCWSWQLFPDIVNSNCVLCKNGILFEGSVATDGQPYNGMLSPKTIPVPPPDPNPTRSL</sequence>
<dbReference type="GO" id="GO:0005829">
    <property type="term" value="C:cytosol"/>
    <property type="evidence" value="ECO:0007669"/>
    <property type="project" value="TreeGrafter"/>
</dbReference>
<dbReference type="FunFam" id="1.10.390.10:FF:000003">
    <property type="entry name" value="Leukotriene A(4) hydrolase"/>
    <property type="match status" value="1"/>
</dbReference>
<gene>
    <name evidence="11" type="ORF">AFUS01_LOCUS3942</name>
</gene>
<feature type="domain" description="Peptidase M1 leukotriene A4 hydrolase/aminopeptidase C-terminal" evidence="10">
    <location>
        <begin position="372"/>
        <end position="503"/>
    </location>
</feature>
<dbReference type="GO" id="GO:0004301">
    <property type="term" value="F:epoxide hydrolase activity"/>
    <property type="evidence" value="ECO:0007669"/>
    <property type="project" value="TreeGrafter"/>
</dbReference>
<comment type="cofactor">
    <cofactor evidence="9">
        <name>Zn(2+)</name>
        <dbReference type="ChEBI" id="CHEBI:29105"/>
    </cofactor>
    <text evidence="9">Binds 1 zinc ion per subunit.</text>
</comment>
<dbReference type="Pfam" id="PF09127">
    <property type="entry name" value="Leuk-A4-hydro_C"/>
    <property type="match status" value="1"/>
</dbReference>
<dbReference type="AlphaFoldDB" id="A0A8J2JTA8"/>
<comment type="similarity">
    <text evidence="1">Belongs to the peptidase M1 family.</text>
</comment>
<dbReference type="InterPro" id="IPR034015">
    <property type="entry name" value="M1_LTA4H"/>
</dbReference>
<dbReference type="InterPro" id="IPR045357">
    <property type="entry name" value="Aminopeptidase_N-like_N"/>
</dbReference>
<protein>
    <recommendedName>
        <fullName evidence="10">Peptidase M1 leukotriene A4 hydrolase/aminopeptidase C-terminal domain-containing protein</fullName>
    </recommendedName>
</protein>
<evidence type="ECO:0000313" key="11">
    <source>
        <dbReference type="EMBL" id="CAG7696250.1"/>
    </source>
</evidence>
<dbReference type="GO" id="GO:0006508">
    <property type="term" value="P:proteolysis"/>
    <property type="evidence" value="ECO:0007669"/>
    <property type="project" value="UniProtKB-KW"/>
</dbReference>
<dbReference type="Pfam" id="PF17900">
    <property type="entry name" value="Peptidase_M1_N"/>
    <property type="match status" value="1"/>
</dbReference>
<feature type="non-terminal residue" evidence="11">
    <location>
        <position position="1"/>
    </location>
</feature>
<evidence type="ECO:0000256" key="5">
    <source>
        <dbReference type="ARBA" id="ARBA00022833"/>
    </source>
</evidence>
<evidence type="ECO:0000256" key="3">
    <source>
        <dbReference type="ARBA" id="ARBA00022723"/>
    </source>
</evidence>
<evidence type="ECO:0000256" key="6">
    <source>
        <dbReference type="ARBA" id="ARBA00023049"/>
    </source>
</evidence>
<keyword evidence="6" id="KW-0482">Metalloprotease</keyword>
<comment type="caution">
    <text evidence="11">The sequence shown here is derived from an EMBL/GenBank/DDBJ whole genome shotgun (WGS) entry which is preliminary data.</text>
</comment>
<dbReference type="InterPro" id="IPR015211">
    <property type="entry name" value="Peptidase_M1_C"/>
</dbReference>